<dbReference type="Pfam" id="PF02771">
    <property type="entry name" value="Acyl-CoA_dh_N"/>
    <property type="match status" value="1"/>
</dbReference>
<comment type="catalytic activity">
    <reaction evidence="11">
        <text>dibenzothiophene + FMNH2 + O2 = dibenzothiophene 5-oxide + FMN + H2O + H(+)</text>
        <dbReference type="Rhea" id="RHEA:49076"/>
        <dbReference type="ChEBI" id="CHEBI:15377"/>
        <dbReference type="ChEBI" id="CHEBI:15378"/>
        <dbReference type="ChEBI" id="CHEBI:15379"/>
        <dbReference type="ChEBI" id="CHEBI:23681"/>
        <dbReference type="ChEBI" id="CHEBI:23683"/>
        <dbReference type="ChEBI" id="CHEBI:57618"/>
        <dbReference type="ChEBI" id="CHEBI:58210"/>
    </reaction>
</comment>
<gene>
    <name evidence="17" type="ORF">AWB69_06515</name>
</gene>
<evidence type="ECO:0000256" key="1">
    <source>
        <dbReference type="ARBA" id="ARBA00004496"/>
    </source>
</evidence>
<proteinExistence type="inferred from homology"/>
<keyword evidence="5" id="KW-0560">Oxidoreductase</keyword>
<dbReference type="SUPFAM" id="SSF47203">
    <property type="entry name" value="Acyl-CoA dehydrogenase C-terminal domain-like"/>
    <property type="match status" value="1"/>
</dbReference>
<dbReference type="GO" id="GO:0006552">
    <property type="term" value="P:L-leucine catabolic process"/>
    <property type="evidence" value="ECO:0007669"/>
    <property type="project" value="TreeGrafter"/>
</dbReference>
<comment type="subcellular location">
    <subcellularLocation>
        <location evidence="1">Cytoplasm</location>
    </subcellularLocation>
</comment>
<dbReference type="InterPro" id="IPR009100">
    <property type="entry name" value="AcylCoA_DH/oxidase_NM_dom_sf"/>
</dbReference>
<comment type="catalytic activity">
    <reaction evidence="13">
        <text>dibenzothiophene + 2 FMNH2 + 2 O2 = dibenzothiophene 5,5-dioxide + 2 FMN + 2 H2O + 2 H(+)</text>
        <dbReference type="Rhea" id="RHEA:49072"/>
        <dbReference type="ChEBI" id="CHEBI:15377"/>
        <dbReference type="ChEBI" id="CHEBI:15378"/>
        <dbReference type="ChEBI" id="CHEBI:15379"/>
        <dbReference type="ChEBI" id="CHEBI:23681"/>
        <dbReference type="ChEBI" id="CHEBI:57618"/>
        <dbReference type="ChEBI" id="CHEBI:58210"/>
        <dbReference type="ChEBI" id="CHEBI:90356"/>
        <dbReference type="EC" id="1.14.14.21"/>
    </reaction>
</comment>
<dbReference type="Pfam" id="PF02770">
    <property type="entry name" value="Acyl-CoA_dh_M"/>
    <property type="match status" value="1"/>
</dbReference>
<evidence type="ECO:0000256" key="4">
    <source>
        <dbReference type="ARBA" id="ARBA00022741"/>
    </source>
</evidence>
<evidence type="ECO:0000256" key="11">
    <source>
        <dbReference type="ARBA" id="ARBA00047859"/>
    </source>
</evidence>
<dbReference type="GO" id="GO:0004497">
    <property type="term" value="F:monooxygenase activity"/>
    <property type="evidence" value="ECO:0007669"/>
    <property type="project" value="UniProtKB-KW"/>
</dbReference>
<dbReference type="Gene3D" id="1.20.140.10">
    <property type="entry name" value="Butyryl-CoA Dehydrogenase, subunit A, domain 3"/>
    <property type="match status" value="1"/>
</dbReference>
<sequence>MTTSAPADAALEARFAEIFEQIGKGTIEREQGRELARDAVQSLKDSGFTALRVPREYGGSGVSLPQYFRLLTRLGEADSNLPQIIRAHSGFIEQQLESGDDATRERWLGRVAKGETIGAATSERTGSTHNSVTVTPDADAGFVLLNGEKYYSTGTLYSEWINVAAHDAQTDLHVLVRSDAPGVARTDDWDGFGQRLTASGTTRFDNVRVPVDQILSRYKASEPRRNSLLTAFYQAVHLATLAGIARAVLRDGVAFVQGRTRTFGVAGQSSPRDNPLVHRVVGRLASLAYSAEALVESVASALDRVHRARNAGVATTADYIAVDIEAYQAQQIVLEQVLEAATLLFEVGGASATSEARRLDRHWRNARVIASHNPAIQREAAIGNYHLNGTAPEERFSLSHSAADTAVPAFKQGAVQGGKTVVQDDTFARTGR</sequence>
<dbReference type="Gene3D" id="2.40.110.10">
    <property type="entry name" value="Butyryl-CoA Dehydrogenase, subunit A, domain 2"/>
    <property type="match status" value="1"/>
</dbReference>
<accession>A0A158ISF6</accession>
<dbReference type="OrthoDB" id="6184213at2"/>
<comment type="catalytic activity">
    <reaction evidence="12">
        <text>dibenzothiophene 5-oxide + FMNH2 + O2 = dibenzothiophene 5,5-dioxide + FMN + H2O + H(+)</text>
        <dbReference type="Rhea" id="RHEA:49080"/>
        <dbReference type="ChEBI" id="CHEBI:15377"/>
        <dbReference type="ChEBI" id="CHEBI:15378"/>
        <dbReference type="ChEBI" id="CHEBI:15379"/>
        <dbReference type="ChEBI" id="CHEBI:23683"/>
        <dbReference type="ChEBI" id="CHEBI:57618"/>
        <dbReference type="ChEBI" id="CHEBI:58210"/>
        <dbReference type="ChEBI" id="CHEBI:90356"/>
    </reaction>
</comment>
<evidence type="ECO:0000256" key="10">
    <source>
        <dbReference type="ARBA" id="ARBA00034345"/>
    </source>
</evidence>
<dbReference type="AlphaFoldDB" id="A0A158ISF6"/>
<evidence type="ECO:0000256" key="6">
    <source>
        <dbReference type="ARBA" id="ARBA00023033"/>
    </source>
</evidence>
<evidence type="ECO:0000256" key="5">
    <source>
        <dbReference type="ARBA" id="ARBA00023002"/>
    </source>
</evidence>
<dbReference type="InterPro" id="IPR046373">
    <property type="entry name" value="Acyl-CoA_Oxase/DH_mid-dom_sf"/>
</dbReference>
<evidence type="ECO:0000256" key="9">
    <source>
        <dbReference type="ARBA" id="ARBA00034328"/>
    </source>
</evidence>
<feature type="domain" description="Acyl-CoA oxidase/dehydrogenase middle" evidence="14">
    <location>
        <begin position="119"/>
        <end position="207"/>
    </location>
</feature>
<reference evidence="17 18" key="1">
    <citation type="submission" date="2016-01" db="EMBL/GenBank/DDBJ databases">
        <authorList>
            <person name="Oliw E.H."/>
        </authorList>
    </citation>
    <scope>NUCLEOTIDE SEQUENCE [LARGE SCALE GENOMIC DNA]</scope>
    <source>
        <strain evidence="17">LMG 27134</strain>
    </source>
</reference>
<dbReference type="GO" id="GO:0005737">
    <property type="term" value="C:cytoplasm"/>
    <property type="evidence" value="ECO:0007669"/>
    <property type="project" value="UniProtKB-SubCell"/>
</dbReference>
<evidence type="ECO:0000256" key="2">
    <source>
        <dbReference type="ARBA" id="ARBA00022630"/>
    </source>
</evidence>
<dbReference type="InterPro" id="IPR037069">
    <property type="entry name" value="AcylCoA_DH/ox_N_sf"/>
</dbReference>
<dbReference type="CDD" id="cd01163">
    <property type="entry name" value="DszC"/>
    <property type="match status" value="1"/>
</dbReference>
<dbReference type="PANTHER" id="PTHR43884">
    <property type="entry name" value="ACYL-COA DEHYDROGENASE"/>
    <property type="match status" value="1"/>
</dbReference>
<evidence type="ECO:0000313" key="18">
    <source>
        <dbReference type="Proteomes" id="UP000054683"/>
    </source>
</evidence>
<evidence type="ECO:0000256" key="13">
    <source>
        <dbReference type="ARBA" id="ARBA00049456"/>
    </source>
</evidence>
<evidence type="ECO:0000313" key="17">
    <source>
        <dbReference type="EMBL" id="SAL59020.1"/>
    </source>
</evidence>
<dbReference type="InterPro" id="IPR006091">
    <property type="entry name" value="Acyl-CoA_Oxase/DH_mid-dom"/>
</dbReference>
<dbReference type="EC" id="1.14.14.21" evidence="9"/>
<evidence type="ECO:0000259" key="15">
    <source>
        <dbReference type="Pfam" id="PF02771"/>
    </source>
</evidence>
<keyword evidence="4" id="KW-0547">Nucleotide-binding</keyword>
<protein>
    <recommendedName>
        <fullName evidence="10">Dibenzothiophene monooxygenase</fullName>
        <ecNumber evidence="9">1.14.14.21</ecNumber>
    </recommendedName>
</protein>
<feature type="domain" description="Acyl-CoA dehydrogenase/oxidase N-terminal" evidence="15">
    <location>
        <begin position="29"/>
        <end position="115"/>
    </location>
</feature>
<evidence type="ECO:0000256" key="7">
    <source>
        <dbReference type="ARBA" id="ARBA00034307"/>
    </source>
</evidence>
<dbReference type="InterPro" id="IPR013786">
    <property type="entry name" value="AcylCoA_DH/ox_N"/>
</dbReference>
<name>A0A158ISF6_9BURK</name>
<dbReference type="Pfam" id="PF08028">
    <property type="entry name" value="Acyl-CoA_dh_2"/>
    <property type="match status" value="1"/>
</dbReference>
<dbReference type="PIRSF" id="PIRSF016578">
    <property type="entry name" value="HsaA"/>
    <property type="match status" value="1"/>
</dbReference>
<dbReference type="Proteomes" id="UP000054683">
    <property type="component" value="Unassembled WGS sequence"/>
</dbReference>
<keyword evidence="3" id="KW-0288">FMN</keyword>
<keyword evidence="6" id="KW-0503">Monooxygenase</keyword>
<evidence type="ECO:0000259" key="16">
    <source>
        <dbReference type="Pfam" id="PF08028"/>
    </source>
</evidence>
<dbReference type="PANTHER" id="PTHR43884:SF12">
    <property type="entry name" value="ISOVALERYL-COA DEHYDROGENASE, MITOCHONDRIAL-RELATED"/>
    <property type="match status" value="1"/>
</dbReference>
<dbReference type="InterPro" id="IPR036250">
    <property type="entry name" value="AcylCo_DH-like_C"/>
</dbReference>
<evidence type="ECO:0000256" key="12">
    <source>
        <dbReference type="ARBA" id="ARBA00048445"/>
    </source>
</evidence>
<comment type="similarity">
    <text evidence="8">Belongs to the DszC flavin monooxygenase family.</text>
</comment>
<dbReference type="InterPro" id="IPR013107">
    <property type="entry name" value="Acyl-CoA_DH_C"/>
</dbReference>
<dbReference type="GO" id="GO:0050660">
    <property type="term" value="F:flavin adenine dinucleotide binding"/>
    <property type="evidence" value="ECO:0007669"/>
    <property type="project" value="InterPro"/>
</dbReference>
<organism evidence="17 18">
    <name type="scientific">Caballeronia udeis</name>
    <dbReference type="NCBI Taxonomy" id="1232866"/>
    <lineage>
        <taxon>Bacteria</taxon>
        <taxon>Pseudomonadati</taxon>
        <taxon>Pseudomonadota</taxon>
        <taxon>Betaproteobacteria</taxon>
        <taxon>Burkholderiales</taxon>
        <taxon>Burkholderiaceae</taxon>
        <taxon>Caballeronia</taxon>
    </lineage>
</organism>
<dbReference type="GO" id="GO:0008470">
    <property type="term" value="F:3-methylbutanoyl-CoA dehydrogenase activity"/>
    <property type="evidence" value="ECO:0007669"/>
    <property type="project" value="TreeGrafter"/>
</dbReference>
<evidence type="ECO:0000256" key="3">
    <source>
        <dbReference type="ARBA" id="ARBA00022643"/>
    </source>
</evidence>
<dbReference type="SUPFAM" id="SSF56645">
    <property type="entry name" value="Acyl-CoA dehydrogenase NM domain-like"/>
    <property type="match status" value="1"/>
</dbReference>
<dbReference type="RefSeq" id="WP_082913669.1">
    <property type="nucleotide sequence ID" value="NZ_FCOK02000059.1"/>
</dbReference>
<keyword evidence="2" id="KW-0285">Flavoprotein</keyword>
<comment type="pathway">
    <text evidence="7">Sulfur metabolism; dibenzothiophene degradation.</text>
</comment>
<feature type="domain" description="Acyl-CoA dehydrogenase C-terminal" evidence="16">
    <location>
        <begin position="238"/>
        <end position="373"/>
    </location>
</feature>
<evidence type="ECO:0000259" key="14">
    <source>
        <dbReference type="Pfam" id="PF02770"/>
    </source>
</evidence>
<dbReference type="Gene3D" id="1.10.540.10">
    <property type="entry name" value="Acyl-CoA dehydrogenase/oxidase, N-terminal domain"/>
    <property type="match status" value="1"/>
</dbReference>
<dbReference type="EMBL" id="FCOK02000059">
    <property type="protein sequence ID" value="SAL59020.1"/>
    <property type="molecule type" value="Genomic_DNA"/>
</dbReference>
<evidence type="ECO:0000256" key="8">
    <source>
        <dbReference type="ARBA" id="ARBA00034317"/>
    </source>
</evidence>